<evidence type="ECO:0000313" key="2">
    <source>
        <dbReference type="EMBL" id="QHU23538.1"/>
    </source>
</evidence>
<proteinExistence type="predicted"/>
<feature type="transmembrane region" description="Helical" evidence="1">
    <location>
        <begin position="52"/>
        <end position="78"/>
    </location>
</feature>
<keyword evidence="1" id="KW-0812">Transmembrane</keyword>
<evidence type="ECO:0000256" key="1">
    <source>
        <dbReference type="SAM" id="Phobius"/>
    </source>
</evidence>
<organism evidence="2">
    <name type="scientific">viral metagenome</name>
    <dbReference type="NCBI Taxonomy" id="1070528"/>
    <lineage>
        <taxon>unclassified sequences</taxon>
        <taxon>metagenomes</taxon>
        <taxon>organismal metagenomes</taxon>
    </lineage>
</organism>
<keyword evidence="1" id="KW-0472">Membrane</keyword>
<name>A0A6C0L4Z6_9ZZZZ</name>
<dbReference type="EMBL" id="MN741032">
    <property type="protein sequence ID" value="QHU23538.1"/>
    <property type="molecule type" value="Genomic_DNA"/>
</dbReference>
<reference evidence="2" key="1">
    <citation type="journal article" date="2020" name="Nature">
        <title>Giant virus diversity and host interactions through global metagenomics.</title>
        <authorList>
            <person name="Schulz F."/>
            <person name="Roux S."/>
            <person name="Paez-Espino D."/>
            <person name="Jungbluth S."/>
            <person name="Walsh D.A."/>
            <person name="Denef V.J."/>
            <person name="McMahon K.D."/>
            <person name="Konstantinidis K.T."/>
            <person name="Eloe-Fadrosh E.A."/>
            <person name="Kyrpides N.C."/>
            <person name="Woyke T."/>
        </authorList>
    </citation>
    <scope>NUCLEOTIDE SEQUENCE</scope>
    <source>
        <strain evidence="2">GVMAG-S-ERX555907-94</strain>
    </source>
</reference>
<dbReference type="AlphaFoldDB" id="A0A6C0L4Z6"/>
<protein>
    <submittedName>
        <fullName evidence="2">Uncharacterized protein</fullName>
    </submittedName>
</protein>
<feature type="transmembrane region" description="Helical" evidence="1">
    <location>
        <begin position="15"/>
        <end position="32"/>
    </location>
</feature>
<keyword evidence="1" id="KW-1133">Transmembrane helix</keyword>
<sequence>MDHKIMLKNINENKYLIGLMMIIVTVGGRFIIGELNEEQKKNINNKTLRRLFIFGVFFMATKDIVTSIILTIVFILTISELFNDTSDEEEGYKDYSINDRIENIQTELDIIKSQV</sequence>
<accession>A0A6C0L4Z6</accession>